<protein>
    <submittedName>
        <fullName evidence="1">Uncharacterized protein</fullName>
    </submittedName>
</protein>
<accession>A0A0A9GLS2</accession>
<evidence type="ECO:0000313" key="1">
    <source>
        <dbReference type="EMBL" id="JAE25447.1"/>
    </source>
</evidence>
<sequence>MTYISFMDLGVSPCSKLVVQNITINVSFLLFRSRSYQYIL</sequence>
<reference evidence="1" key="2">
    <citation type="journal article" date="2015" name="Data Brief">
        <title>Shoot transcriptome of the giant reed, Arundo donax.</title>
        <authorList>
            <person name="Barrero R.A."/>
            <person name="Guerrero F.D."/>
            <person name="Moolhuijzen P."/>
            <person name="Goolsby J.A."/>
            <person name="Tidwell J."/>
            <person name="Bellgard S.E."/>
            <person name="Bellgard M.I."/>
        </authorList>
    </citation>
    <scope>NUCLEOTIDE SEQUENCE</scope>
    <source>
        <tissue evidence="1">Shoot tissue taken approximately 20 cm above the soil surface</tissue>
    </source>
</reference>
<proteinExistence type="predicted"/>
<name>A0A0A9GLS2_ARUDO</name>
<dbReference type="AlphaFoldDB" id="A0A0A9GLS2"/>
<dbReference type="EMBL" id="GBRH01172449">
    <property type="protein sequence ID" value="JAE25447.1"/>
    <property type="molecule type" value="Transcribed_RNA"/>
</dbReference>
<reference evidence="1" key="1">
    <citation type="submission" date="2014-09" db="EMBL/GenBank/DDBJ databases">
        <authorList>
            <person name="Magalhaes I.L.F."/>
            <person name="Oliveira U."/>
            <person name="Santos F.R."/>
            <person name="Vidigal T.H.D.A."/>
            <person name="Brescovit A.D."/>
            <person name="Santos A.J."/>
        </authorList>
    </citation>
    <scope>NUCLEOTIDE SEQUENCE</scope>
    <source>
        <tissue evidence="1">Shoot tissue taken approximately 20 cm above the soil surface</tissue>
    </source>
</reference>
<organism evidence="1">
    <name type="scientific">Arundo donax</name>
    <name type="common">Giant reed</name>
    <name type="synonym">Donax arundinaceus</name>
    <dbReference type="NCBI Taxonomy" id="35708"/>
    <lineage>
        <taxon>Eukaryota</taxon>
        <taxon>Viridiplantae</taxon>
        <taxon>Streptophyta</taxon>
        <taxon>Embryophyta</taxon>
        <taxon>Tracheophyta</taxon>
        <taxon>Spermatophyta</taxon>
        <taxon>Magnoliopsida</taxon>
        <taxon>Liliopsida</taxon>
        <taxon>Poales</taxon>
        <taxon>Poaceae</taxon>
        <taxon>PACMAD clade</taxon>
        <taxon>Arundinoideae</taxon>
        <taxon>Arundineae</taxon>
        <taxon>Arundo</taxon>
    </lineage>
</organism>